<evidence type="ECO:0000313" key="2">
    <source>
        <dbReference type="Proteomes" id="UP000242754"/>
    </source>
</evidence>
<dbReference type="EMBL" id="FJNE01000003">
    <property type="protein sequence ID" value="CZQ90198.1"/>
    <property type="molecule type" value="Genomic_DNA"/>
</dbReference>
<accession>A0A143YII7</accession>
<dbReference type="AlphaFoldDB" id="A0A143YII7"/>
<gene>
    <name evidence="1" type="ORF">Tpal_1226</name>
</gene>
<name>A0A143YII7_9LACT</name>
<proteinExistence type="predicted"/>
<protein>
    <submittedName>
        <fullName evidence="1">Uncharacterized protein</fullName>
    </submittedName>
</protein>
<reference evidence="1 2" key="1">
    <citation type="submission" date="2016-02" db="EMBL/GenBank/DDBJ databases">
        <authorList>
            <person name="Wen L."/>
            <person name="He K."/>
            <person name="Yang H."/>
        </authorList>
    </citation>
    <scope>NUCLEOTIDE SEQUENCE [LARGE SCALE GENOMIC DNA]</scope>
    <source>
        <strain evidence="1">Trichococcus palustris</strain>
    </source>
</reference>
<evidence type="ECO:0000313" key="1">
    <source>
        <dbReference type="EMBL" id="CZQ90198.1"/>
    </source>
</evidence>
<keyword evidence="2" id="KW-1185">Reference proteome</keyword>
<sequence length="334" mass="39938">MGDRYFEIQEDKLLNKGYIEKISPALEEISSHFKNRNIMKKDIIEYFECKDGYLAYLLSETEVSVELIVLKFITKNVNPLDIFTVPLEKIPENANPKYKIVMMGDESSPNHQGIFHYDKFFYYHPLFTRRVDAHEPPMLIQQIFLEKILGNNISIRLDQTISVEKDYYKPEIKLFHELHNGKVINLDNIQISFPFRSGEYENLCVYNPKTMKKIQFKISRRKDSEFWIEVEELFPIHDKDQWYNTKYLHSIYNPIKNEFNHIDGSFNFYDKDKYNVRVNKQISAHANRHEKFWLVEGKTSVLDWAKMILYFFEDEDLIFDAFTGKLIEDVFSLK</sequence>
<organism evidence="1 2">
    <name type="scientific">Trichococcus palustris</name>
    <dbReference type="NCBI Taxonomy" id="140314"/>
    <lineage>
        <taxon>Bacteria</taxon>
        <taxon>Bacillati</taxon>
        <taxon>Bacillota</taxon>
        <taxon>Bacilli</taxon>
        <taxon>Lactobacillales</taxon>
        <taxon>Carnobacteriaceae</taxon>
        <taxon>Trichococcus</taxon>
    </lineage>
</organism>
<dbReference type="Proteomes" id="UP000242754">
    <property type="component" value="Unassembled WGS sequence"/>
</dbReference>